<feature type="binding site" evidence="9">
    <location>
        <position position="235"/>
    </location>
    <ligand>
        <name>shikimate</name>
        <dbReference type="ChEBI" id="CHEBI:36208"/>
    </ligand>
</feature>
<organism evidence="12 13">
    <name type="scientific">Candidatus Fimimorpha faecalis</name>
    <dbReference type="NCBI Taxonomy" id="2840824"/>
    <lineage>
        <taxon>Bacteria</taxon>
        <taxon>Bacillati</taxon>
        <taxon>Bacillota</taxon>
        <taxon>Clostridia</taxon>
        <taxon>Eubacteriales</taxon>
        <taxon>Candidatus Fimimorpha</taxon>
    </lineage>
</organism>
<feature type="binding site" evidence="9">
    <location>
        <position position="93"/>
    </location>
    <ligand>
        <name>shikimate</name>
        <dbReference type="ChEBI" id="CHEBI:36208"/>
    </ligand>
</feature>
<evidence type="ECO:0000259" key="11">
    <source>
        <dbReference type="Pfam" id="PF18317"/>
    </source>
</evidence>
<sequence length="290" mass="32417">MGRMNGYTKLTGLLGHPVAHSISPLMHNEAFKITNKNYVYLCFDAKEEELEQKVEALKQLGARGWNCTMPDKIRMYELCDFLSPAAELIGAVNTVVNEEGKLYGYNTDGVGYMMSVQEAGFQIIGKKMTLIGAGGAAMAILVQAALDGVKEVSLFCRHGKSWNHAQEMTQRLNKETNCKVRLFDLANKELLKKEISESAILTNATNVGMAPNEDQSIIEDPTMFHAQLVVSDVIYNPRETKLMKLAKEAGCPTFNGLYMLLYQGAEAFRLWTGTDMPVAHIKEKYFREKE</sequence>
<evidence type="ECO:0000256" key="2">
    <source>
        <dbReference type="ARBA" id="ARBA00022605"/>
    </source>
</evidence>
<dbReference type="GO" id="GO:0009423">
    <property type="term" value="P:chorismate biosynthetic process"/>
    <property type="evidence" value="ECO:0007669"/>
    <property type="project" value="UniProtKB-UniRule"/>
</dbReference>
<dbReference type="InterPro" id="IPR036291">
    <property type="entry name" value="NAD(P)-bd_dom_sf"/>
</dbReference>
<dbReference type="PANTHER" id="PTHR21089:SF1">
    <property type="entry name" value="BIFUNCTIONAL 3-DEHYDROQUINATE DEHYDRATASE_SHIKIMATE DEHYDROGENASE, CHLOROPLASTIC"/>
    <property type="match status" value="1"/>
</dbReference>
<comment type="catalytic activity">
    <reaction evidence="7">
        <text>shikimate + NAD(+) = 3-dehydroshikimate + NADH + H(+)</text>
        <dbReference type="Rhea" id="RHEA:17741"/>
        <dbReference type="ChEBI" id="CHEBI:15378"/>
        <dbReference type="ChEBI" id="CHEBI:16630"/>
        <dbReference type="ChEBI" id="CHEBI:36208"/>
        <dbReference type="ChEBI" id="CHEBI:57540"/>
        <dbReference type="ChEBI" id="CHEBI:57945"/>
    </reaction>
</comment>
<dbReference type="GO" id="GO:0008652">
    <property type="term" value="P:amino acid biosynthetic process"/>
    <property type="evidence" value="ECO:0007669"/>
    <property type="project" value="UniProtKB-KW"/>
</dbReference>
<dbReference type="NCBIfam" id="TIGR00507">
    <property type="entry name" value="aroE"/>
    <property type="match status" value="1"/>
</dbReference>
<comment type="subunit">
    <text evidence="9">Homodimer.</text>
</comment>
<dbReference type="GO" id="GO:0009073">
    <property type="term" value="P:aromatic amino acid family biosynthetic process"/>
    <property type="evidence" value="ECO:0007669"/>
    <property type="project" value="UniProtKB-KW"/>
</dbReference>
<comment type="caution">
    <text evidence="9">Lacks conserved residue(s) required for the propagation of feature annotation.</text>
</comment>
<evidence type="ECO:0000256" key="6">
    <source>
        <dbReference type="ARBA" id="ARBA00051639"/>
    </source>
</evidence>
<comment type="caution">
    <text evidence="12">The sequence shown here is derived from an EMBL/GenBank/DDBJ whole genome shotgun (WGS) entry which is preliminary data.</text>
</comment>
<dbReference type="Gene3D" id="3.40.50.10860">
    <property type="entry name" value="Leucine Dehydrogenase, chain A, domain 1"/>
    <property type="match status" value="1"/>
</dbReference>
<feature type="binding site" evidence="9">
    <location>
        <begin position="132"/>
        <end position="136"/>
    </location>
    <ligand>
        <name>NADP(+)</name>
        <dbReference type="ChEBI" id="CHEBI:58349"/>
    </ligand>
</feature>
<feature type="binding site" evidence="9">
    <location>
        <position position="256"/>
    </location>
    <ligand>
        <name>NADP(+)</name>
        <dbReference type="ChEBI" id="CHEBI:58349"/>
    </ligand>
</feature>
<dbReference type="Pfam" id="PF08501">
    <property type="entry name" value="Shikimate_dh_N"/>
    <property type="match status" value="1"/>
</dbReference>
<evidence type="ECO:0000256" key="8">
    <source>
        <dbReference type="ARBA" id="ARBA00060613"/>
    </source>
</evidence>
<dbReference type="InterPro" id="IPR022893">
    <property type="entry name" value="Shikimate_DH_fam"/>
</dbReference>
<dbReference type="InterPro" id="IPR013708">
    <property type="entry name" value="Shikimate_DH-bd_N"/>
</dbReference>
<evidence type="ECO:0000256" key="7">
    <source>
        <dbReference type="ARBA" id="ARBA00052329"/>
    </source>
</evidence>
<comment type="pathway">
    <text evidence="1 9">Metabolic intermediate biosynthesis; chorismate biosynthesis; chorismate from D-erythrose 4-phosphate and phosphoenolpyruvate: step 4/7.</text>
</comment>
<keyword evidence="3 9" id="KW-0521">NADP</keyword>
<evidence type="ECO:0000256" key="1">
    <source>
        <dbReference type="ARBA" id="ARBA00004871"/>
    </source>
</evidence>
<dbReference type="InterPro" id="IPR011342">
    <property type="entry name" value="Shikimate_DH"/>
</dbReference>
<dbReference type="InterPro" id="IPR041121">
    <property type="entry name" value="SDH_C"/>
</dbReference>
<dbReference type="EC" id="1.1.1.25" evidence="9"/>
<dbReference type="Gene3D" id="3.40.50.720">
    <property type="entry name" value="NAD(P)-binding Rossmann-like Domain"/>
    <property type="match status" value="1"/>
</dbReference>
<evidence type="ECO:0000256" key="5">
    <source>
        <dbReference type="ARBA" id="ARBA00023141"/>
    </source>
</evidence>
<feature type="binding site" evidence="9">
    <location>
        <position position="263"/>
    </location>
    <ligand>
        <name>shikimate</name>
        <dbReference type="ChEBI" id="CHEBI:36208"/>
    </ligand>
</feature>
<feature type="active site" description="Proton acceptor" evidence="9">
    <location>
        <position position="72"/>
    </location>
</feature>
<evidence type="ECO:0000259" key="10">
    <source>
        <dbReference type="Pfam" id="PF08501"/>
    </source>
</evidence>
<gene>
    <name evidence="9 12" type="primary">aroE</name>
    <name evidence="12" type="ORF">IAC96_07810</name>
</gene>
<dbReference type="PANTHER" id="PTHR21089">
    <property type="entry name" value="SHIKIMATE DEHYDROGENASE"/>
    <property type="match status" value="1"/>
</dbReference>
<protein>
    <recommendedName>
        <fullName evidence="9">Shikimate dehydrogenase (NADP(+))</fullName>
        <shortName evidence="9">SDH</shortName>
        <ecNumber evidence="9">1.1.1.25</ecNumber>
    </recommendedName>
</protein>
<dbReference type="FunFam" id="3.40.50.720:FF:000086">
    <property type="entry name" value="Quinate/shikimate dehydrogenase"/>
    <property type="match status" value="1"/>
</dbReference>
<keyword evidence="4 9" id="KW-0560">Oxidoreductase</keyword>
<dbReference type="GO" id="GO:0050661">
    <property type="term" value="F:NADP binding"/>
    <property type="evidence" value="ECO:0007669"/>
    <property type="project" value="InterPro"/>
</dbReference>
<evidence type="ECO:0000256" key="3">
    <source>
        <dbReference type="ARBA" id="ARBA00022857"/>
    </source>
</evidence>
<name>A0A9D1EEB8_9FIRM</name>
<feature type="binding site" evidence="9">
    <location>
        <position position="68"/>
    </location>
    <ligand>
        <name>shikimate</name>
        <dbReference type="ChEBI" id="CHEBI:36208"/>
    </ligand>
</feature>
<comment type="catalytic activity">
    <reaction evidence="6">
        <text>L-quinate + NAD(+) = 3-dehydroquinate + NADH + H(+)</text>
        <dbReference type="Rhea" id="RHEA:22364"/>
        <dbReference type="ChEBI" id="CHEBI:15378"/>
        <dbReference type="ChEBI" id="CHEBI:29751"/>
        <dbReference type="ChEBI" id="CHEBI:32364"/>
        <dbReference type="ChEBI" id="CHEBI:57540"/>
        <dbReference type="ChEBI" id="CHEBI:57945"/>
        <dbReference type="EC" id="1.1.1.24"/>
    </reaction>
</comment>
<evidence type="ECO:0000256" key="9">
    <source>
        <dbReference type="HAMAP-Rule" id="MF_00222"/>
    </source>
</evidence>
<dbReference type="GO" id="GO:0004764">
    <property type="term" value="F:shikimate 3-dehydrogenase (NADP+) activity"/>
    <property type="evidence" value="ECO:0007669"/>
    <property type="project" value="UniProtKB-UniRule"/>
</dbReference>
<keyword evidence="5 9" id="KW-0057">Aromatic amino acid biosynthesis</keyword>
<dbReference type="SUPFAM" id="SSF53223">
    <property type="entry name" value="Aminoacid dehydrogenase-like, N-terminal domain"/>
    <property type="match status" value="1"/>
</dbReference>
<dbReference type="AlphaFoldDB" id="A0A9D1EEB8"/>
<reference evidence="12" key="1">
    <citation type="submission" date="2020-10" db="EMBL/GenBank/DDBJ databases">
        <authorList>
            <person name="Gilroy R."/>
        </authorList>
    </citation>
    <scope>NUCLEOTIDE SEQUENCE</scope>
    <source>
        <strain evidence="12">ChiW13-3771</strain>
    </source>
</reference>
<dbReference type="InterPro" id="IPR046346">
    <property type="entry name" value="Aminoacid_DH-like_N_sf"/>
</dbReference>
<dbReference type="Proteomes" id="UP000824201">
    <property type="component" value="Unassembled WGS sequence"/>
</dbReference>
<comment type="catalytic activity">
    <reaction evidence="9">
        <text>shikimate + NADP(+) = 3-dehydroshikimate + NADPH + H(+)</text>
        <dbReference type="Rhea" id="RHEA:17737"/>
        <dbReference type="ChEBI" id="CHEBI:15378"/>
        <dbReference type="ChEBI" id="CHEBI:16630"/>
        <dbReference type="ChEBI" id="CHEBI:36208"/>
        <dbReference type="ChEBI" id="CHEBI:57783"/>
        <dbReference type="ChEBI" id="CHEBI:58349"/>
        <dbReference type="EC" id="1.1.1.25"/>
    </reaction>
</comment>
<feature type="binding site" evidence="9">
    <location>
        <position position="233"/>
    </location>
    <ligand>
        <name>NADP(+)</name>
        <dbReference type="ChEBI" id="CHEBI:58349"/>
    </ligand>
</feature>
<dbReference type="SUPFAM" id="SSF51735">
    <property type="entry name" value="NAD(P)-binding Rossmann-fold domains"/>
    <property type="match status" value="1"/>
</dbReference>
<accession>A0A9D1EEB8</accession>
<comment type="function">
    <text evidence="9">Involved in the biosynthesis of the chorismate, which leads to the biosynthesis of aromatic amino acids. Catalyzes the reversible NADPH linked reduction of 3-dehydroshikimate (DHSA) to yield shikimate (SA).</text>
</comment>
<feature type="binding site" evidence="9">
    <location>
        <position position="108"/>
    </location>
    <ligand>
        <name>shikimate</name>
        <dbReference type="ChEBI" id="CHEBI:36208"/>
    </ligand>
</feature>
<feature type="domain" description="SDH C-terminal" evidence="11">
    <location>
        <begin position="256"/>
        <end position="283"/>
    </location>
</feature>
<dbReference type="Pfam" id="PF18317">
    <property type="entry name" value="SDH_C"/>
    <property type="match status" value="1"/>
</dbReference>
<reference evidence="12" key="2">
    <citation type="journal article" date="2021" name="PeerJ">
        <title>Extensive microbial diversity within the chicken gut microbiome revealed by metagenomics and culture.</title>
        <authorList>
            <person name="Gilroy R."/>
            <person name="Ravi A."/>
            <person name="Getino M."/>
            <person name="Pursley I."/>
            <person name="Horton D.L."/>
            <person name="Alikhan N.F."/>
            <person name="Baker D."/>
            <person name="Gharbi K."/>
            <person name="Hall N."/>
            <person name="Watson M."/>
            <person name="Adriaenssens E.M."/>
            <person name="Foster-Nyarko E."/>
            <person name="Jarju S."/>
            <person name="Secka A."/>
            <person name="Antonio M."/>
            <person name="Oren A."/>
            <person name="Chaudhuri R.R."/>
            <person name="La Ragione R."/>
            <person name="Hildebrand F."/>
            <person name="Pallen M.J."/>
        </authorList>
    </citation>
    <scope>NUCLEOTIDE SEQUENCE</scope>
    <source>
        <strain evidence="12">ChiW13-3771</strain>
    </source>
</reference>
<feature type="domain" description="Shikimate dehydrogenase substrate binding N-terminal" evidence="10">
    <location>
        <begin position="13"/>
        <end position="95"/>
    </location>
</feature>
<comment type="similarity">
    <text evidence="9">Belongs to the shikimate dehydrogenase family.</text>
</comment>
<dbReference type="CDD" id="cd01065">
    <property type="entry name" value="NAD_bind_Shikimate_DH"/>
    <property type="match status" value="1"/>
</dbReference>
<proteinExistence type="inferred from homology"/>
<comment type="pathway">
    <text evidence="8">Aromatic compound metabolism; 3,4-dihydroxybenzoate biosynthesis; 3-dehydroquinate from D-quinate (NAD(+) route).</text>
</comment>
<evidence type="ECO:0000256" key="4">
    <source>
        <dbReference type="ARBA" id="ARBA00023002"/>
    </source>
</evidence>
<dbReference type="GO" id="GO:0019632">
    <property type="term" value="P:shikimate metabolic process"/>
    <property type="evidence" value="ECO:0007669"/>
    <property type="project" value="InterPro"/>
</dbReference>
<evidence type="ECO:0000313" key="13">
    <source>
        <dbReference type="Proteomes" id="UP000824201"/>
    </source>
</evidence>
<dbReference type="HAMAP" id="MF_00222">
    <property type="entry name" value="Shikimate_DH_AroE"/>
    <property type="match status" value="1"/>
</dbReference>
<keyword evidence="2 9" id="KW-0028">Amino-acid biosynthesis</keyword>
<evidence type="ECO:0000313" key="12">
    <source>
        <dbReference type="EMBL" id="HIR88836.1"/>
    </source>
</evidence>
<dbReference type="GO" id="GO:0030266">
    <property type="term" value="F:quinate 3-dehydrogenase (NAD+) activity"/>
    <property type="evidence" value="ECO:0007669"/>
    <property type="project" value="UniProtKB-EC"/>
</dbReference>
<feature type="binding site" evidence="9">
    <location>
        <begin position="21"/>
        <end position="23"/>
    </location>
    <ligand>
        <name>shikimate</name>
        <dbReference type="ChEBI" id="CHEBI:36208"/>
    </ligand>
</feature>
<dbReference type="EMBL" id="DVHN01000101">
    <property type="protein sequence ID" value="HIR88836.1"/>
    <property type="molecule type" value="Genomic_DNA"/>
</dbReference>